<dbReference type="PROSITE" id="PS51782">
    <property type="entry name" value="LYSM"/>
    <property type="match status" value="1"/>
</dbReference>
<dbReference type="InParanoid" id="G7DVZ2"/>
<feature type="compositionally biased region" description="Polar residues" evidence="1">
    <location>
        <begin position="623"/>
        <end position="635"/>
    </location>
</feature>
<feature type="compositionally biased region" description="Polar residues" evidence="1">
    <location>
        <begin position="385"/>
        <end position="396"/>
    </location>
</feature>
<feature type="compositionally biased region" description="Polar residues" evidence="1">
    <location>
        <begin position="582"/>
        <end position="592"/>
    </location>
</feature>
<dbReference type="HOGENOM" id="CLU_389357_0_0_1"/>
<feature type="compositionally biased region" description="Polar residues" evidence="1">
    <location>
        <begin position="346"/>
        <end position="362"/>
    </location>
</feature>
<feature type="region of interest" description="Disordered" evidence="1">
    <location>
        <begin position="559"/>
        <end position="593"/>
    </location>
</feature>
<protein>
    <recommendedName>
        <fullName evidence="2">LysM domain-containing protein</fullName>
    </recommendedName>
</protein>
<gene>
    <name evidence="3" type="primary">Mo01406</name>
    <name evidence="3" type="ORF">E5Q_01406</name>
</gene>
<feature type="region of interest" description="Disordered" evidence="1">
    <location>
        <begin position="335"/>
        <end position="401"/>
    </location>
</feature>
<evidence type="ECO:0000259" key="2">
    <source>
        <dbReference type="PROSITE" id="PS51782"/>
    </source>
</evidence>
<dbReference type="SUPFAM" id="SSF54106">
    <property type="entry name" value="LysM domain"/>
    <property type="match status" value="1"/>
</dbReference>
<feature type="compositionally biased region" description="Low complexity" evidence="1">
    <location>
        <begin position="21"/>
        <end position="30"/>
    </location>
</feature>
<dbReference type="Pfam" id="PF01476">
    <property type="entry name" value="LysM"/>
    <property type="match status" value="1"/>
</dbReference>
<dbReference type="EMBL" id="BABT02000046">
    <property type="protein sequence ID" value="GAA94752.1"/>
    <property type="molecule type" value="Genomic_DNA"/>
</dbReference>
<organism evidence="3 4">
    <name type="scientific">Mixia osmundae (strain CBS 9802 / IAM 14324 / JCM 22182 / KY 12970)</name>
    <dbReference type="NCBI Taxonomy" id="764103"/>
    <lineage>
        <taxon>Eukaryota</taxon>
        <taxon>Fungi</taxon>
        <taxon>Dikarya</taxon>
        <taxon>Basidiomycota</taxon>
        <taxon>Pucciniomycotina</taxon>
        <taxon>Mixiomycetes</taxon>
        <taxon>Mixiales</taxon>
        <taxon>Mixiaceae</taxon>
        <taxon>Mixia</taxon>
    </lineage>
</organism>
<feature type="compositionally biased region" description="Polar residues" evidence="1">
    <location>
        <begin position="36"/>
        <end position="56"/>
    </location>
</feature>
<dbReference type="Gene3D" id="3.10.350.10">
    <property type="entry name" value="LysM domain"/>
    <property type="match status" value="1"/>
</dbReference>
<dbReference type="Proteomes" id="UP000009131">
    <property type="component" value="Unassembled WGS sequence"/>
</dbReference>
<feature type="domain" description="LysM" evidence="2">
    <location>
        <begin position="227"/>
        <end position="271"/>
    </location>
</feature>
<feature type="region of interest" description="Disordered" evidence="1">
    <location>
        <begin position="163"/>
        <end position="183"/>
    </location>
</feature>
<dbReference type="AlphaFoldDB" id="G7DVZ2"/>
<feature type="compositionally biased region" description="Polar residues" evidence="1">
    <location>
        <begin position="173"/>
        <end position="183"/>
    </location>
</feature>
<feature type="region of interest" description="Disordered" evidence="1">
    <location>
        <begin position="17"/>
        <end position="77"/>
    </location>
</feature>
<dbReference type="OrthoDB" id="2107166at2759"/>
<dbReference type="STRING" id="764103.G7DVZ2"/>
<dbReference type="SMART" id="SM00257">
    <property type="entry name" value="LysM"/>
    <property type="match status" value="1"/>
</dbReference>
<sequence length="709" mass="75836">MTAPYWSSASVDSFDSAGVWSNVVSNPSSPKRLEAPSSQSPTAGPSRSAATSSKWPRQTAPEELESPQTGSSWGFGDIQAAKPATSATATITGTARASNGLRSTAHSPLPLKLTQESLDDHATSSSSSTIPAHFAHHTGLLDLGGNTRPALMRKTSETVRRISESSDGWMGNGSFSASTSDNGLAQGNRISVEELRRHGLGSLLQDRKGKSREVPDDMLQGDTREVLVHRVKKTDTFAGIALQYGISVQLLRQSNKLWLNDPIYLRKELYIPLDACSFSIGGKEGIERVELEPDHIKIYARTRTKSSVTNLSGLGIERREDAGLGILEELSDVHFESDPAMRPTSHPLSWDSSRSPSPQLQRLQALDGARQAQSYLPATNRDHNMSPTLPSFSTMLAPTPLRPINTAHSPTFIIDRASLSSDQASSSVSRSLSPFGPDPTQARNRTELEVTEIPITRVPAASMSYFPPAATAASNISAQRTPTARDSFDLLSITEGEIDAGVSAAIALQRERLSSASSQNLRRRTGSPFIASTNPSEHLSQTTDMLLSGTHDRLNGHAIDTPDTKPLESMGPTSPLLRPTNKPGSASLSKAPTMSRKASFGAAANAVASLFDSGESPGKHGTKLQSGFPTANTRKSPALKNTAIVPTTGTKVRKGSMPIESAIVRAEPTNNSGWKAIDSEEMAMAAIILNRSAARSKTQEYASGRPYLR</sequence>
<evidence type="ECO:0000256" key="1">
    <source>
        <dbReference type="SAM" id="MobiDB-lite"/>
    </source>
</evidence>
<evidence type="ECO:0000313" key="4">
    <source>
        <dbReference type="Proteomes" id="UP000009131"/>
    </source>
</evidence>
<feature type="region of interest" description="Disordered" evidence="1">
    <location>
        <begin position="614"/>
        <end position="635"/>
    </location>
</feature>
<evidence type="ECO:0000313" key="3">
    <source>
        <dbReference type="EMBL" id="GAA94752.1"/>
    </source>
</evidence>
<dbReference type="InterPro" id="IPR018392">
    <property type="entry name" value="LysM"/>
</dbReference>
<reference evidence="3 4" key="1">
    <citation type="journal article" date="2011" name="J. Gen. Appl. Microbiol.">
        <title>Draft genome sequencing of the enigmatic basidiomycete Mixia osmundae.</title>
        <authorList>
            <person name="Nishida H."/>
            <person name="Nagatsuka Y."/>
            <person name="Sugiyama J."/>
        </authorList>
    </citation>
    <scope>NUCLEOTIDE SEQUENCE [LARGE SCALE GENOMIC DNA]</scope>
    <source>
        <strain evidence="4">CBS 9802 / IAM 14324 / JCM 22182 / KY 12970</strain>
    </source>
</reference>
<name>G7DVZ2_MIXOS</name>
<dbReference type="eggNOG" id="ENOG502S8VS">
    <property type="taxonomic scope" value="Eukaryota"/>
</dbReference>
<comment type="caution">
    <text evidence="3">The sequence shown here is derived from an EMBL/GenBank/DDBJ whole genome shotgun (WGS) entry which is preliminary data.</text>
</comment>
<accession>G7DVZ2</accession>
<dbReference type="InterPro" id="IPR036779">
    <property type="entry name" value="LysM_dom_sf"/>
</dbReference>
<dbReference type="CDD" id="cd00118">
    <property type="entry name" value="LysM"/>
    <property type="match status" value="1"/>
</dbReference>
<proteinExistence type="predicted"/>
<keyword evidence="4" id="KW-1185">Reference proteome</keyword>
<dbReference type="RefSeq" id="XP_014568142.1">
    <property type="nucleotide sequence ID" value="XM_014712656.1"/>
</dbReference>
<reference evidence="3 4" key="2">
    <citation type="journal article" date="2012" name="Open Biol.">
        <title>Characteristics of nucleosomes and linker DNA regions on the genome of the basidiomycete Mixia osmundae revealed by mono- and dinucleosome mapping.</title>
        <authorList>
            <person name="Nishida H."/>
            <person name="Kondo S."/>
            <person name="Matsumoto T."/>
            <person name="Suzuki Y."/>
            <person name="Yoshikawa H."/>
            <person name="Taylor T.D."/>
            <person name="Sugiyama J."/>
        </authorList>
    </citation>
    <scope>NUCLEOTIDE SEQUENCE [LARGE SCALE GENOMIC DNA]</scope>
    <source>
        <strain evidence="4">CBS 9802 / IAM 14324 / JCM 22182 / KY 12970</strain>
    </source>
</reference>